<comment type="similarity">
    <text evidence="2">Belongs to the nucleotide-sugar transporter family. CMP-Sialate:CMP antiporter (TC 2.A.7.12) subfamily.</text>
</comment>
<keyword evidence="9" id="KW-1185">Reference proteome</keyword>
<evidence type="ECO:0000256" key="4">
    <source>
        <dbReference type="ARBA" id="ARBA00022989"/>
    </source>
</evidence>
<name>A0AAV8QQL7_ENSVE</name>
<organism evidence="8 9">
    <name type="scientific">Ensete ventricosum</name>
    <name type="common">Abyssinian banana</name>
    <name type="synonym">Musa ensete</name>
    <dbReference type="NCBI Taxonomy" id="4639"/>
    <lineage>
        <taxon>Eukaryota</taxon>
        <taxon>Viridiplantae</taxon>
        <taxon>Streptophyta</taxon>
        <taxon>Embryophyta</taxon>
        <taxon>Tracheophyta</taxon>
        <taxon>Spermatophyta</taxon>
        <taxon>Magnoliopsida</taxon>
        <taxon>Liliopsida</taxon>
        <taxon>Zingiberales</taxon>
        <taxon>Musaceae</taxon>
        <taxon>Ensete</taxon>
    </lineage>
</organism>
<dbReference type="EMBL" id="JAQQAF010000006">
    <property type="protein sequence ID" value="KAJ8479144.1"/>
    <property type="molecule type" value="Genomic_DNA"/>
</dbReference>
<feature type="transmembrane region" description="Helical" evidence="7">
    <location>
        <begin position="259"/>
        <end position="277"/>
    </location>
</feature>
<comment type="subcellular location">
    <subcellularLocation>
        <location evidence="1">Membrane</location>
        <topology evidence="1">Multi-pass membrane protein</topology>
    </subcellularLocation>
</comment>
<evidence type="ECO:0000256" key="3">
    <source>
        <dbReference type="ARBA" id="ARBA00022692"/>
    </source>
</evidence>
<dbReference type="Pfam" id="PF04142">
    <property type="entry name" value="Nuc_sug_transp"/>
    <property type="match status" value="1"/>
</dbReference>
<comment type="function">
    <text evidence="6">Sugar transporter involved in the transport of CMP-sialic acid from the cytoplasm into the Golgi. May transport important nucleotide sugars such as CMP-Kdo (2-keto-3-deoxy-D-manno-octulosonic acid) in physiological conditions.</text>
</comment>
<feature type="transmembrane region" description="Helical" evidence="7">
    <location>
        <begin position="283"/>
        <end position="308"/>
    </location>
</feature>
<keyword evidence="4 7" id="KW-1133">Transmembrane helix</keyword>
<dbReference type="SUPFAM" id="SSF103481">
    <property type="entry name" value="Multidrug resistance efflux transporter EmrE"/>
    <property type="match status" value="1"/>
</dbReference>
<dbReference type="PANTHER" id="PTHR10231">
    <property type="entry name" value="NUCLEOTIDE-SUGAR TRANSMEMBRANE TRANSPORTER"/>
    <property type="match status" value="1"/>
</dbReference>
<comment type="caution">
    <text evidence="8">The sequence shown here is derived from an EMBL/GenBank/DDBJ whole genome shotgun (WGS) entry which is preliminary data.</text>
</comment>
<feature type="transmembrane region" description="Helical" evidence="7">
    <location>
        <begin position="329"/>
        <end position="349"/>
    </location>
</feature>
<evidence type="ECO:0000256" key="7">
    <source>
        <dbReference type="SAM" id="Phobius"/>
    </source>
</evidence>
<evidence type="ECO:0000256" key="1">
    <source>
        <dbReference type="ARBA" id="ARBA00004141"/>
    </source>
</evidence>
<evidence type="ECO:0000313" key="9">
    <source>
        <dbReference type="Proteomes" id="UP001222027"/>
    </source>
</evidence>
<dbReference type="GO" id="GO:0015165">
    <property type="term" value="F:pyrimidine nucleotide-sugar transmembrane transporter activity"/>
    <property type="evidence" value="ECO:0007669"/>
    <property type="project" value="InterPro"/>
</dbReference>
<keyword evidence="3 7" id="KW-0812">Transmembrane</keyword>
<evidence type="ECO:0000256" key="5">
    <source>
        <dbReference type="ARBA" id="ARBA00023136"/>
    </source>
</evidence>
<accession>A0AAV8QQL7</accession>
<evidence type="ECO:0000256" key="2">
    <source>
        <dbReference type="ARBA" id="ARBA00006447"/>
    </source>
</evidence>
<feature type="transmembrane region" description="Helical" evidence="7">
    <location>
        <begin position="159"/>
        <end position="179"/>
    </location>
</feature>
<evidence type="ECO:0000313" key="8">
    <source>
        <dbReference type="EMBL" id="KAJ8479144.1"/>
    </source>
</evidence>
<dbReference type="InterPro" id="IPR037185">
    <property type="entry name" value="EmrE-like"/>
</dbReference>
<keyword evidence="5 7" id="KW-0472">Membrane</keyword>
<evidence type="ECO:0000256" key="6">
    <source>
        <dbReference type="ARBA" id="ARBA00046155"/>
    </source>
</evidence>
<reference evidence="8 9" key="1">
    <citation type="submission" date="2022-12" db="EMBL/GenBank/DDBJ databases">
        <title>Chromosome-scale assembly of the Ensete ventricosum genome.</title>
        <authorList>
            <person name="Dussert Y."/>
            <person name="Stocks J."/>
            <person name="Wendawek A."/>
            <person name="Woldeyes F."/>
            <person name="Nichols R.A."/>
            <person name="Borrell J.S."/>
        </authorList>
    </citation>
    <scope>NUCLEOTIDE SEQUENCE [LARGE SCALE GENOMIC DNA]</scope>
    <source>
        <strain evidence="9">cv. Maze</strain>
        <tissue evidence="8">Seeds</tissue>
    </source>
</reference>
<dbReference type="Proteomes" id="UP001222027">
    <property type="component" value="Unassembled WGS sequence"/>
</dbReference>
<protein>
    <submittedName>
        <fullName evidence="8">Uncharacterized protein</fullName>
    </submittedName>
</protein>
<gene>
    <name evidence="8" type="ORF">OPV22_022871</name>
</gene>
<feature type="transmembrane region" description="Helical" evidence="7">
    <location>
        <begin position="125"/>
        <end position="147"/>
    </location>
</feature>
<dbReference type="AlphaFoldDB" id="A0AAV8QQL7"/>
<sequence>MWLLKQSHREKVFLKSEITNSVLSCSMYDLSASGIIAFLLHMLYRDDVNMKSASTTAARTLLRFPSSWCYKSQAIELSETGKICRWRRSGVVDTTTKDLISGTIGRVSVSRAYDKHRSIVSSKYCALNFLVVGDCILVGLQPILVYMSKVDGKFKFSPMSVNFLTEVAKVLFAIIMLLFQARQQKVGEKPLLSIATFVQAARNNVLLAVPALLYAINNYLKFIMQLYFNPSTVKMLSNLKVLVIAVLLKIIMRRRFSIIQWEALALLLIGVSINQLHSSPEGSTALVLPITMVAYVYTLIFVTVPSMASVYNEYAMKSQFETSIYLQNLFLYGYGAIFNFLGILGTAIFKGPSSFNILEGHSKATMFLICNNAAQGILSSFFFKYADTILKKYSSTVATIFTGFASAALFGHTLTMNFILGISIVFVSMHQFFSPIAKVKDETPVGKLEMMETEHPRSKEASFLDMTAGAAEDASHHIGYDDEQNLGWKTKCQGCFISLILCEILVCRSKIIYNMLGIWNYNIMNLHILSANPHKLRQPLCMHGCFHSFKLKHQGTLCSII</sequence>
<dbReference type="GO" id="GO:0000139">
    <property type="term" value="C:Golgi membrane"/>
    <property type="evidence" value="ECO:0007669"/>
    <property type="project" value="InterPro"/>
</dbReference>
<dbReference type="InterPro" id="IPR007271">
    <property type="entry name" value="Nuc_sug_transpt"/>
</dbReference>
<feature type="transmembrane region" description="Helical" evidence="7">
    <location>
        <begin position="364"/>
        <end position="383"/>
    </location>
</feature>
<proteinExistence type="inferred from homology"/>